<dbReference type="InterPro" id="IPR044066">
    <property type="entry name" value="TRIAD_supradom"/>
</dbReference>
<feature type="domain" description="RING-type" evidence="18">
    <location>
        <begin position="119"/>
        <end position="166"/>
    </location>
</feature>
<keyword evidence="6" id="KW-0479">Metal-binding</keyword>
<feature type="region of interest" description="Disordered" evidence="15">
    <location>
        <begin position="465"/>
        <end position="489"/>
    </location>
</feature>
<evidence type="ECO:0000256" key="13">
    <source>
        <dbReference type="ARBA" id="ARBA00023221"/>
    </source>
</evidence>
<evidence type="ECO:0000256" key="12">
    <source>
        <dbReference type="ARBA" id="ARBA00023166"/>
    </source>
</evidence>
<feature type="transmembrane region" description="Helical" evidence="16">
    <location>
        <begin position="400"/>
        <end position="424"/>
    </location>
</feature>
<dbReference type="AlphaFoldDB" id="A0A6A4RNR0"/>
<dbReference type="CDD" id="cd20338">
    <property type="entry name" value="BRcat_RBR_RNF19"/>
    <property type="match status" value="1"/>
</dbReference>
<feature type="compositionally biased region" description="Polar residues" evidence="15">
    <location>
        <begin position="933"/>
        <end position="945"/>
    </location>
</feature>
<dbReference type="GO" id="GO:0006897">
    <property type="term" value="P:endocytosis"/>
    <property type="evidence" value="ECO:0007669"/>
    <property type="project" value="UniProtKB-KW"/>
</dbReference>
<keyword evidence="3" id="KW-0153">Cholesterol metabolism</keyword>
<dbReference type="PANTHER" id="PTHR11232:SF81">
    <property type="entry name" value="PID DOMAIN-CONTAINING PROTEIN"/>
    <property type="match status" value="1"/>
</dbReference>
<dbReference type="SUPFAM" id="SSF57850">
    <property type="entry name" value="RING/U-box"/>
    <property type="match status" value="3"/>
</dbReference>
<dbReference type="Pfam" id="PF00640">
    <property type="entry name" value="PID"/>
    <property type="match status" value="1"/>
</dbReference>
<evidence type="ECO:0000256" key="6">
    <source>
        <dbReference type="ARBA" id="ARBA00022723"/>
    </source>
</evidence>
<sequence>MKRPKQQTGPLSFLNFFSRKPKSEPRPVEARPKEEVAITLTPSEHPEQDLSVTAEEAGESRVSGAERGEGGGPPAAAEAGEDGAATAKCAGGVSRGSTGVLSLSSSSQEQLLDEHLEECPLCLLSQPRCHFPRLTSCSHRACSDCLRQYLRIEISESRVGIACPQCPETLAPQDVRDILDDRALLERFEEYQLRRFLAADPDTRWCPAPDCSYAVIAHGCAECPKLSCGREGCDTEFCYHCRQLWHPNQTCDQARRQRARHTSGGNDASTLYVFNEEPGGDAEEIKACPRCGAYIMKTNDGSCNRMNCTVCACQFCWLCMQEITDVHYLSPSGCTFWGKKPWSQTRKVLWQVGMLLGAPVVISLIAGIAIPVIIVGIPIYMGRKVHGRCKKNNISGSKHYLTVASGVMMSVFVSPVIAAVTVGVRLTDEGASQPVEVGGRTRPSTLGAARRVHVLLLLGRASRRWSGKRQQQQRGDDTTRHDTRREERRVGTCTSLLVWRIRRRAQPARGPEGEGARRKEGGRSTCRTADTPRHGRPEIRRQGDHQESRSSAAHMGNFQARKVVITQNPKKQNDTIRGRLCLNSSPEESGWKTVNPVVVTDRSDRRGRLLKLLSRQFGERRASSCQHVAQLPQCVTEDELIIQSSWKRRDGDGVRLHSCMGPARDRWLSPCGAFGAKLPENWTDTKETLLEGMVFNVKYLGMTLVGQPKGEDMASAAIHRIVATARASAKKFRKVTLTVSPKGIIITDTETSDLIENVSIYRISYCTADKTQDKVFAYVSQSQFNETLECHAFLCQKKKIAQAVTLTVAQAFKVALDLWEIAQEGKSKKSRTCCSCAASNVQTETSGAQCVPAEGHKPVGMEERLRRPFFSASLSTSSPRSNPTRRRPIKHDSWDVEDGLDDAFSRLAESRSEPVSVDAALSHKRSPPRICSPSATMSLNNTPQQ</sequence>
<keyword evidence="16" id="KW-0472">Membrane</keyword>
<name>A0A6A4RNR0_SCOMX</name>
<keyword evidence="10" id="KW-0862">Zinc</keyword>
<keyword evidence="11" id="KW-0443">Lipid metabolism</keyword>
<evidence type="ECO:0000256" key="7">
    <source>
        <dbReference type="ARBA" id="ARBA00022737"/>
    </source>
</evidence>
<reference evidence="20 21" key="1">
    <citation type="submission" date="2019-06" db="EMBL/GenBank/DDBJ databases">
        <title>Draft genomes of female and male turbot (Scophthalmus maximus).</title>
        <authorList>
            <person name="Xu H."/>
            <person name="Xu X.-W."/>
            <person name="Shao C."/>
            <person name="Chen S."/>
        </authorList>
    </citation>
    <scope>NUCLEOTIDE SEQUENCE [LARGE SCALE GENOMIC DNA]</scope>
    <source>
        <strain evidence="20">Ysfricsl-2016a</strain>
        <tissue evidence="20">Blood</tissue>
    </source>
</reference>
<dbReference type="InterPro" id="IPR013083">
    <property type="entry name" value="Znf_RING/FYVE/PHD"/>
</dbReference>
<feature type="region of interest" description="Disordered" evidence="15">
    <location>
        <begin position="870"/>
        <end position="945"/>
    </location>
</feature>
<feature type="compositionally biased region" description="Basic and acidic residues" evidence="15">
    <location>
        <begin position="511"/>
        <end position="522"/>
    </location>
</feature>
<dbReference type="FunFam" id="2.30.29.30:FF:000137">
    <property type="entry name" value="Low density lipoprotein receptor adapter protein 1"/>
    <property type="match status" value="1"/>
</dbReference>
<proteinExistence type="predicted"/>
<feature type="domain" description="RING-type" evidence="19">
    <location>
        <begin position="115"/>
        <end position="338"/>
    </location>
</feature>
<feature type="compositionally biased region" description="Basic and acidic residues" evidence="15">
    <location>
        <begin position="21"/>
        <end position="36"/>
    </location>
</feature>
<evidence type="ECO:0000259" key="17">
    <source>
        <dbReference type="PROSITE" id="PS01179"/>
    </source>
</evidence>
<dbReference type="GO" id="GO:0008270">
    <property type="term" value="F:zinc ion binding"/>
    <property type="evidence" value="ECO:0007669"/>
    <property type="project" value="UniProtKB-KW"/>
</dbReference>
<keyword evidence="13" id="KW-0753">Steroid metabolism</keyword>
<keyword evidence="16" id="KW-0812">Transmembrane</keyword>
<dbReference type="SUPFAM" id="SSF50729">
    <property type="entry name" value="PH domain-like"/>
    <property type="match status" value="1"/>
</dbReference>
<evidence type="ECO:0000256" key="4">
    <source>
        <dbReference type="ARBA" id="ARBA00022583"/>
    </source>
</evidence>
<dbReference type="InterPro" id="IPR001841">
    <property type="entry name" value="Znf_RING"/>
</dbReference>
<gene>
    <name evidence="20" type="ORF">F2P81_024123</name>
</gene>
<dbReference type="SMART" id="SM00462">
    <property type="entry name" value="PTB"/>
    <property type="match status" value="1"/>
</dbReference>
<dbReference type="FunFam" id="3.30.40.10:FF:000052">
    <property type="entry name" value="RBR-type E3 ubiquitin transferase"/>
    <property type="match status" value="1"/>
</dbReference>
<feature type="compositionally biased region" description="Basic and acidic residues" evidence="15">
    <location>
        <begin position="530"/>
        <end position="548"/>
    </location>
</feature>
<keyword evidence="12" id="KW-1207">Sterol metabolism</keyword>
<keyword evidence="9" id="KW-0833">Ubl conjugation pathway</keyword>
<evidence type="ECO:0000256" key="3">
    <source>
        <dbReference type="ARBA" id="ARBA00022548"/>
    </source>
</evidence>
<dbReference type="FunFam" id="1.20.120.1750:FF:000001">
    <property type="entry name" value="RBR-type E3 ubiquitin transferase"/>
    <property type="match status" value="1"/>
</dbReference>
<dbReference type="SMART" id="SM00184">
    <property type="entry name" value="RING"/>
    <property type="match status" value="1"/>
</dbReference>
<comment type="subcellular location">
    <subcellularLocation>
        <location evidence="1">Cytoplasm</location>
    </subcellularLocation>
</comment>
<evidence type="ECO:0000259" key="18">
    <source>
        <dbReference type="PROSITE" id="PS50089"/>
    </source>
</evidence>
<dbReference type="PROSITE" id="PS50089">
    <property type="entry name" value="ZF_RING_2"/>
    <property type="match status" value="1"/>
</dbReference>
<evidence type="ECO:0000313" key="20">
    <source>
        <dbReference type="EMBL" id="KAF0023493.1"/>
    </source>
</evidence>
<dbReference type="Gene3D" id="3.30.40.10">
    <property type="entry name" value="Zinc/RING finger domain, C3HC4 (zinc finger)"/>
    <property type="match status" value="1"/>
</dbReference>
<dbReference type="CDD" id="cd20355">
    <property type="entry name" value="Rcat_RBR_RNF19"/>
    <property type="match status" value="1"/>
</dbReference>
<organism evidence="20 21">
    <name type="scientific">Scophthalmus maximus</name>
    <name type="common">Turbot</name>
    <name type="synonym">Psetta maxima</name>
    <dbReference type="NCBI Taxonomy" id="52904"/>
    <lineage>
        <taxon>Eukaryota</taxon>
        <taxon>Metazoa</taxon>
        <taxon>Chordata</taxon>
        <taxon>Craniata</taxon>
        <taxon>Vertebrata</taxon>
        <taxon>Euteleostomi</taxon>
        <taxon>Actinopterygii</taxon>
        <taxon>Neopterygii</taxon>
        <taxon>Teleostei</taxon>
        <taxon>Neoteleostei</taxon>
        <taxon>Acanthomorphata</taxon>
        <taxon>Carangaria</taxon>
        <taxon>Pleuronectiformes</taxon>
        <taxon>Pleuronectoidei</taxon>
        <taxon>Scophthalmidae</taxon>
        <taxon>Scophthalmus</taxon>
    </lineage>
</organism>
<dbReference type="Pfam" id="PF01485">
    <property type="entry name" value="IBR"/>
    <property type="match status" value="2"/>
</dbReference>
<keyword evidence="5" id="KW-0808">Transferase</keyword>
<feature type="region of interest" description="Disordered" evidence="15">
    <location>
        <begin position="502"/>
        <end position="555"/>
    </location>
</feature>
<feature type="transmembrane region" description="Helical" evidence="16">
    <location>
        <begin position="348"/>
        <end position="380"/>
    </location>
</feature>
<evidence type="ECO:0000256" key="10">
    <source>
        <dbReference type="ARBA" id="ARBA00022833"/>
    </source>
</evidence>
<evidence type="ECO:0000256" key="1">
    <source>
        <dbReference type="ARBA" id="ARBA00004496"/>
    </source>
</evidence>
<feature type="compositionally biased region" description="Polar residues" evidence="15">
    <location>
        <begin position="1"/>
        <end position="10"/>
    </location>
</feature>
<dbReference type="InterPro" id="IPR002867">
    <property type="entry name" value="IBR_dom"/>
</dbReference>
<dbReference type="InterPro" id="IPR051133">
    <property type="entry name" value="Adapter_Engulfment-Domain"/>
</dbReference>
<dbReference type="InterPro" id="IPR006020">
    <property type="entry name" value="PTB/PI_dom"/>
</dbReference>
<dbReference type="PROSITE" id="PS01179">
    <property type="entry name" value="PID"/>
    <property type="match status" value="1"/>
</dbReference>
<evidence type="ECO:0000256" key="2">
    <source>
        <dbReference type="ARBA" id="ARBA00022490"/>
    </source>
</evidence>
<evidence type="ECO:0000256" key="11">
    <source>
        <dbReference type="ARBA" id="ARBA00023098"/>
    </source>
</evidence>
<dbReference type="EMBL" id="VEVO01000022">
    <property type="protein sequence ID" value="KAF0023493.1"/>
    <property type="molecule type" value="Genomic_DNA"/>
</dbReference>
<keyword evidence="16" id="KW-1133">Transmembrane helix</keyword>
<feature type="compositionally biased region" description="Basic and acidic residues" evidence="15">
    <location>
        <begin position="474"/>
        <end position="489"/>
    </location>
</feature>
<evidence type="ECO:0000256" key="8">
    <source>
        <dbReference type="ARBA" id="ARBA00022771"/>
    </source>
</evidence>
<accession>A0A6A4RNR0</accession>
<feature type="domain" description="PID" evidence="17">
    <location>
        <begin position="692"/>
        <end position="817"/>
    </location>
</feature>
<comment type="caution">
    <text evidence="20">The sequence shown here is derived from an EMBL/GenBank/DDBJ whole genome shotgun (WGS) entry which is preliminary data.</text>
</comment>
<dbReference type="PANTHER" id="PTHR11232">
    <property type="entry name" value="PHOSPHOTYROSINE INTERACTION DOMAIN-CONTAINING FAMILY MEMBER"/>
    <property type="match status" value="1"/>
</dbReference>
<dbReference type="SMART" id="SM00647">
    <property type="entry name" value="IBR"/>
    <property type="match status" value="2"/>
</dbReference>
<dbReference type="InterPro" id="IPR011993">
    <property type="entry name" value="PH-like_dom_sf"/>
</dbReference>
<dbReference type="Proteomes" id="UP000438429">
    <property type="component" value="Unassembled WGS sequence"/>
</dbReference>
<feature type="region of interest" description="Disordered" evidence="15">
    <location>
        <begin position="1"/>
        <end position="83"/>
    </location>
</feature>
<evidence type="ECO:0000259" key="19">
    <source>
        <dbReference type="PROSITE" id="PS51873"/>
    </source>
</evidence>
<feature type="compositionally biased region" description="Low complexity" evidence="15">
    <location>
        <begin position="870"/>
        <end position="882"/>
    </location>
</feature>
<evidence type="ECO:0000256" key="9">
    <source>
        <dbReference type="ARBA" id="ARBA00022786"/>
    </source>
</evidence>
<evidence type="ECO:0000256" key="14">
    <source>
        <dbReference type="PROSITE-ProRule" id="PRU00175"/>
    </source>
</evidence>
<protein>
    <submittedName>
        <fullName evidence="20">Uncharacterized protein</fullName>
    </submittedName>
</protein>
<dbReference type="GO" id="GO:0008203">
    <property type="term" value="P:cholesterol metabolic process"/>
    <property type="evidence" value="ECO:0007669"/>
    <property type="project" value="UniProtKB-KW"/>
</dbReference>
<keyword evidence="2" id="KW-0963">Cytoplasm</keyword>
<keyword evidence="7" id="KW-0677">Repeat</keyword>
<dbReference type="PROSITE" id="PS51873">
    <property type="entry name" value="TRIAD"/>
    <property type="match status" value="1"/>
</dbReference>
<evidence type="ECO:0000313" key="21">
    <source>
        <dbReference type="Proteomes" id="UP000438429"/>
    </source>
</evidence>
<feature type="compositionally biased region" description="Low complexity" evidence="15">
    <location>
        <begin position="74"/>
        <end position="83"/>
    </location>
</feature>
<keyword evidence="4" id="KW-0254">Endocytosis</keyword>
<evidence type="ECO:0000256" key="16">
    <source>
        <dbReference type="SAM" id="Phobius"/>
    </source>
</evidence>
<dbReference type="GO" id="GO:0016740">
    <property type="term" value="F:transferase activity"/>
    <property type="evidence" value="ECO:0007669"/>
    <property type="project" value="UniProtKB-KW"/>
</dbReference>
<dbReference type="CDD" id="cd13159">
    <property type="entry name" value="PTB_LDLRAP-mammal-like"/>
    <property type="match status" value="1"/>
</dbReference>
<evidence type="ECO:0000256" key="5">
    <source>
        <dbReference type="ARBA" id="ARBA00022679"/>
    </source>
</evidence>
<dbReference type="Gene3D" id="2.30.29.30">
    <property type="entry name" value="Pleckstrin-homology domain (PH domain)/Phosphotyrosine-binding domain (PTB)"/>
    <property type="match status" value="1"/>
</dbReference>
<dbReference type="GO" id="GO:0005737">
    <property type="term" value="C:cytoplasm"/>
    <property type="evidence" value="ECO:0007669"/>
    <property type="project" value="UniProtKB-SubCell"/>
</dbReference>
<keyword evidence="8 14" id="KW-0863">Zinc-finger</keyword>
<dbReference type="Gene3D" id="1.20.120.1750">
    <property type="match status" value="1"/>
</dbReference>
<evidence type="ECO:0000256" key="15">
    <source>
        <dbReference type="SAM" id="MobiDB-lite"/>
    </source>
</evidence>